<evidence type="ECO:0000256" key="6">
    <source>
        <dbReference type="ARBA" id="ARBA00022827"/>
    </source>
</evidence>
<evidence type="ECO:0000313" key="17">
    <source>
        <dbReference type="RefSeq" id="XP_029315998.1"/>
    </source>
</evidence>
<reference evidence="17" key="1">
    <citation type="submission" date="2025-08" db="UniProtKB">
        <authorList>
            <consortium name="RefSeq"/>
        </authorList>
    </citation>
    <scope>IDENTIFICATION</scope>
</reference>
<dbReference type="FunFam" id="1.10.45.10:FF:000001">
    <property type="entry name" value="D-lactate dehydrogenase mitochondrial"/>
    <property type="match status" value="1"/>
</dbReference>
<comment type="similarity">
    <text evidence="3">Belongs to the FAD-binding oxidoreductase/transferase type 4 family.</text>
</comment>
<evidence type="ECO:0000259" key="15">
    <source>
        <dbReference type="PROSITE" id="PS51387"/>
    </source>
</evidence>
<evidence type="ECO:0000256" key="1">
    <source>
        <dbReference type="ARBA" id="ARBA00001974"/>
    </source>
</evidence>
<dbReference type="Gene3D" id="3.30.70.2190">
    <property type="match status" value="1"/>
</dbReference>
<dbReference type="FunFam" id="3.30.70.2190:FF:000001">
    <property type="entry name" value="D-2-hydroxyglutarate dehydrogenase mitochondrial"/>
    <property type="match status" value="1"/>
</dbReference>
<evidence type="ECO:0000256" key="3">
    <source>
        <dbReference type="ARBA" id="ARBA00008000"/>
    </source>
</evidence>
<dbReference type="InterPro" id="IPR036318">
    <property type="entry name" value="FAD-bd_PCMH-like_sf"/>
</dbReference>
<dbReference type="InterPro" id="IPR016169">
    <property type="entry name" value="FAD-bd_PCMH_sub2"/>
</dbReference>
<dbReference type="CTD" id="728294"/>
<keyword evidence="16" id="KW-1185">Reference proteome</keyword>
<evidence type="ECO:0000256" key="4">
    <source>
        <dbReference type="ARBA" id="ARBA00022630"/>
    </source>
</evidence>
<dbReference type="FunCoup" id="A0A6J2RYH1">
    <property type="interactions" value="1029"/>
</dbReference>
<dbReference type="AlphaFoldDB" id="A0A6J2RYH1"/>
<evidence type="ECO:0000256" key="8">
    <source>
        <dbReference type="ARBA" id="ARBA00022946"/>
    </source>
</evidence>
<dbReference type="SUPFAM" id="SSF55103">
    <property type="entry name" value="FAD-linked oxidases, C-terminal domain"/>
    <property type="match status" value="1"/>
</dbReference>
<dbReference type="InterPro" id="IPR006094">
    <property type="entry name" value="Oxid_FAD_bind_N"/>
</dbReference>
<evidence type="ECO:0000256" key="13">
    <source>
        <dbReference type="ARBA" id="ARBA00045410"/>
    </source>
</evidence>
<protein>
    <recommendedName>
        <fullName evidence="12">D-2-hydroxyglutarate dehydrogenase, mitochondrial</fullName>
        <ecNumber evidence="11">1.1.99.39</ecNumber>
    </recommendedName>
</protein>
<evidence type="ECO:0000256" key="11">
    <source>
        <dbReference type="ARBA" id="ARBA00039003"/>
    </source>
</evidence>
<comment type="catalytic activity">
    <reaction evidence="14">
        <text>(R)-malate + A = oxaloacetate + AH2</text>
        <dbReference type="Rhea" id="RHEA:67460"/>
        <dbReference type="ChEBI" id="CHEBI:13193"/>
        <dbReference type="ChEBI" id="CHEBI:15588"/>
        <dbReference type="ChEBI" id="CHEBI:16452"/>
        <dbReference type="ChEBI" id="CHEBI:17499"/>
    </reaction>
    <physiologicalReaction direction="left-to-right" evidence="14">
        <dbReference type="Rhea" id="RHEA:67461"/>
    </physiologicalReaction>
</comment>
<dbReference type="InterPro" id="IPR004113">
    <property type="entry name" value="FAD-bd_oxidored_4_C"/>
</dbReference>
<dbReference type="OrthoDB" id="5332616at2759"/>
<keyword evidence="8" id="KW-0809">Transit peptide</keyword>
<dbReference type="FunFam" id="3.30.70.2740:FF:000002">
    <property type="entry name" value="D-2-hydroxyglutarate dehydrogenase mitochondrial"/>
    <property type="match status" value="1"/>
</dbReference>
<dbReference type="InterPro" id="IPR016164">
    <property type="entry name" value="FAD-linked_Oxase-like_C"/>
</dbReference>
<dbReference type="Pfam" id="PF01565">
    <property type="entry name" value="FAD_binding_4"/>
    <property type="match status" value="1"/>
</dbReference>
<dbReference type="InterPro" id="IPR016171">
    <property type="entry name" value="Vanillyl_alc_oxidase_C-sub2"/>
</dbReference>
<keyword evidence="9" id="KW-0560">Oxidoreductase</keyword>
<evidence type="ECO:0000256" key="14">
    <source>
        <dbReference type="ARBA" id="ARBA00049267"/>
    </source>
</evidence>
<dbReference type="GO" id="GO:0051990">
    <property type="term" value="F:(R)-2-hydroxyglutarate dehydrogenase activity"/>
    <property type="evidence" value="ECO:0007669"/>
    <property type="project" value="UniProtKB-EC"/>
</dbReference>
<dbReference type="RefSeq" id="XP_029315998.1">
    <property type="nucleotide sequence ID" value="XM_029460138.1"/>
</dbReference>
<comment type="cofactor">
    <cofactor evidence="1">
        <name>FAD</name>
        <dbReference type="ChEBI" id="CHEBI:57692"/>
    </cofactor>
</comment>
<evidence type="ECO:0000256" key="12">
    <source>
        <dbReference type="ARBA" id="ARBA00039639"/>
    </source>
</evidence>
<dbReference type="InParanoid" id="A0A6J2RYH1"/>
<sequence length="539" mass="58846">MVGILKRTLRLQTALRLLSPHSPSSSTVTARLSPLHHRRPFLPATSWQFGVCCRKLHNGVEMPKPSAAAAPDRLPFSTITQEDLAFFRKILPGRAITDADLLESSNVDWLKSVRGSSELLLRPQTTEEVSTILKYCNGRNLAVNPQGGNTGLVGGSVPVYDEVILSTALMNNILTFDAISGILTCQAGCVLENLSLYLEDRDYIMPLDLGAKGSCHIGGNVATNAGGLRLLRYGSLHGTVLGLEVVLADGQVLDCLVTLRKDNTGYDLKQLFIGSEGTLGVITAVSILCPLKPKSVNVVFLGCETFEQLLKTFQLSRGMLGEILSAYEFLDSECMRLLNTHLKLPNPISDCPFYVVIETSGSDPTHDGEKLHNFLEEAMTSSLVADGTVATEDSKIKALWSMRERVTEALTHDGFTYKYDISLPVERIYQLVTDMREHLGDRAKSVVGYGHVGDGNLHLNITSPAKDPALLAAIEPFIFEWTASSRGSISAEHGLGLKKRNYIYYSKPSQAVALMGNIKAMLDPKGILNPYKTLPDDLK</sequence>
<dbReference type="GO" id="GO:0071949">
    <property type="term" value="F:FAD binding"/>
    <property type="evidence" value="ECO:0007669"/>
    <property type="project" value="InterPro"/>
</dbReference>
<dbReference type="InterPro" id="IPR051264">
    <property type="entry name" value="FAD-oxidored/transferase_4"/>
</dbReference>
<dbReference type="GeneID" id="115027093"/>
<dbReference type="GO" id="GO:0005739">
    <property type="term" value="C:mitochondrion"/>
    <property type="evidence" value="ECO:0007669"/>
    <property type="project" value="UniProtKB-SubCell"/>
</dbReference>
<dbReference type="Gene3D" id="3.30.43.10">
    <property type="entry name" value="Uridine Diphospho-n-acetylenolpyruvylglucosamine Reductase, domain 2"/>
    <property type="match status" value="1"/>
</dbReference>
<name>A0A6J2RYH1_COTGO</name>
<dbReference type="PANTHER" id="PTHR43716">
    <property type="entry name" value="D-2-HYDROXYGLUTARATE DEHYDROGENASE, MITOCHONDRIAL"/>
    <property type="match status" value="1"/>
</dbReference>
<dbReference type="GO" id="GO:0006108">
    <property type="term" value="P:malate metabolic process"/>
    <property type="evidence" value="ECO:0007669"/>
    <property type="project" value="UniProtKB-ARBA"/>
</dbReference>
<dbReference type="Pfam" id="PF02913">
    <property type="entry name" value="FAD-oxidase_C"/>
    <property type="match status" value="1"/>
</dbReference>
<dbReference type="Proteomes" id="UP000504630">
    <property type="component" value="Chromosome 22"/>
</dbReference>
<keyword evidence="5" id="KW-0479">Metal-binding</keyword>
<dbReference type="Gene3D" id="1.10.45.10">
    <property type="entry name" value="Vanillyl-alcohol Oxidase, Chain A, domain 4"/>
    <property type="match status" value="1"/>
</dbReference>
<dbReference type="PANTHER" id="PTHR43716:SF1">
    <property type="entry name" value="D-2-HYDROXYGLUTARATE DEHYDROGENASE, MITOCHONDRIAL"/>
    <property type="match status" value="1"/>
</dbReference>
<evidence type="ECO:0000256" key="2">
    <source>
        <dbReference type="ARBA" id="ARBA00004173"/>
    </source>
</evidence>
<dbReference type="Gene3D" id="3.30.70.2740">
    <property type="match status" value="1"/>
</dbReference>
<dbReference type="KEGG" id="cgob:115027093"/>
<feature type="domain" description="FAD-binding PCMH-type" evidence="15">
    <location>
        <begin position="113"/>
        <end position="292"/>
    </location>
</feature>
<evidence type="ECO:0000313" key="16">
    <source>
        <dbReference type="Proteomes" id="UP000504630"/>
    </source>
</evidence>
<evidence type="ECO:0000256" key="5">
    <source>
        <dbReference type="ARBA" id="ARBA00022723"/>
    </source>
</evidence>
<dbReference type="SUPFAM" id="SSF56176">
    <property type="entry name" value="FAD-binding/transporter-associated domain-like"/>
    <property type="match status" value="1"/>
</dbReference>
<evidence type="ECO:0000256" key="7">
    <source>
        <dbReference type="ARBA" id="ARBA00022833"/>
    </source>
</evidence>
<dbReference type="FunFam" id="3.30.465.10:FF:000053">
    <property type="entry name" value="D-lactate dehydrogenase (Cytochrome), putative"/>
    <property type="match status" value="1"/>
</dbReference>
<dbReference type="PROSITE" id="PS51387">
    <property type="entry name" value="FAD_PCMH"/>
    <property type="match status" value="1"/>
</dbReference>
<dbReference type="InterPro" id="IPR016167">
    <property type="entry name" value="FAD-bd_PCMH_sub1"/>
</dbReference>
<comment type="function">
    <text evidence="13">Catalyzes the oxidation of D-2-hydroxyglutarate (D-2-HG) to alpha-ketoglutarate. Also catalyzes the oxidation of other D-2-hydroxyacids, such as D-malate (D-MAL) and D-lactate (D-LAC). Exhibits high activities towards D-2-HG and D-MAL but a very weak activity towards D-LAC.</text>
</comment>
<comment type="subcellular location">
    <subcellularLocation>
        <location evidence="2">Mitochondrion</location>
    </subcellularLocation>
</comment>
<evidence type="ECO:0000256" key="9">
    <source>
        <dbReference type="ARBA" id="ARBA00023002"/>
    </source>
</evidence>
<keyword evidence="4" id="KW-0285">Flavoprotein</keyword>
<keyword evidence="6" id="KW-0274">FAD</keyword>
<keyword evidence="10" id="KW-0496">Mitochondrion</keyword>
<dbReference type="FunFam" id="3.30.43.10:FF:000002">
    <property type="entry name" value="D-2-hydroxyglutarate dehydrogenase, mitochondrial"/>
    <property type="match status" value="1"/>
</dbReference>
<dbReference type="Gene3D" id="3.30.465.10">
    <property type="match status" value="1"/>
</dbReference>
<dbReference type="EC" id="1.1.99.39" evidence="11"/>
<dbReference type="InterPro" id="IPR016166">
    <property type="entry name" value="FAD-bd_PCMH"/>
</dbReference>
<evidence type="ECO:0000256" key="10">
    <source>
        <dbReference type="ARBA" id="ARBA00023128"/>
    </source>
</evidence>
<keyword evidence="7" id="KW-0862">Zinc</keyword>
<organism evidence="16 17">
    <name type="scientific">Cottoperca gobio</name>
    <name type="common">Frogmouth</name>
    <name type="synonym">Aphritis gobio</name>
    <dbReference type="NCBI Taxonomy" id="56716"/>
    <lineage>
        <taxon>Eukaryota</taxon>
        <taxon>Metazoa</taxon>
        <taxon>Chordata</taxon>
        <taxon>Craniata</taxon>
        <taxon>Vertebrata</taxon>
        <taxon>Euteleostomi</taxon>
        <taxon>Actinopterygii</taxon>
        <taxon>Neopterygii</taxon>
        <taxon>Teleostei</taxon>
        <taxon>Neoteleostei</taxon>
        <taxon>Acanthomorphata</taxon>
        <taxon>Eupercaria</taxon>
        <taxon>Perciformes</taxon>
        <taxon>Notothenioidei</taxon>
        <taxon>Bovichtidae</taxon>
        <taxon>Cottoperca</taxon>
    </lineage>
</organism>
<gene>
    <name evidence="17" type="primary">d2hgdh</name>
</gene>
<accession>A0A6J2RYH1</accession>
<proteinExistence type="inferred from homology"/>
<dbReference type="GO" id="GO:0046872">
    <property type="term" value="F:metal ion binding"/>
    <property type="evidence" value="ECO:0007669"/>
    <property type="project" value="UniProtKB-KW"/>
</dbReference>